<proteinExistence type="predicted"/>
<dbReference type="EMBL" id="WTVM01000031">
    <property type="protein sequence ID" value="NMG02723.1"/>
    <property type="molecule type" value="Genomic_DNA"/>
</dbReference>
<evidence type="ECO:0000313" key="2">
    <source>
        <dbReference type="EMBL" id="NMG02723.1"/>
    </source>
</evidence>
<comment type="caution">
    <text evidence="2">The sequence shown here is derived from an EMBL/GenBank/DDBJ whole genome shotgun (WGS) entry which is preliminary data.</text>
</comment>
<dbReference type="AlphaFoldDB" id="A0A972JA55"/>
<gene>
    <name evidence="2" type="ORF">GPA21_07035</name>
</gene>
<protein>
    <submittedName>
        <fullName evidence="2">DUF721 domain-containing protein</fullName>
    </submittedName>
</protein>
<evidence type="ECO:0000313" key="3">
    <source>
        <dbReference type="Proteomes" id="UP000599523"/>
    </source>
</evidence>
<organism evidence="2 3">
    <name type="scientific">Azoarcus taiwanensis</name>
    <dbReference type="NCBI Taxonomy" id="666964"/>
    <lineage>
        <taxon>Bacteria</taxon>
        <taxon>Pseudomonadati</taxon>
        <taxon>Pseudomonadota</taxon>
        <taxon>Betaproteobacteria</taxon>
        <taxon>Rhodocyclales</taxon>
        <taxon>Zoogloeaceae</taxon>
        <taxon>Azoarcus</taxon>
    </lineage>
</organism>
<keyword evidence="3" id="KW-1185">Reference proteome</keyword>
<dbReference type="RefSeq" id="WP_168987504.1">
    <property type="nucleotide sequence ID" value="NZ_CAWPHM010000244.1"/>
</dbReference>
<accession>A0A972JA55</accession>
<evidence type="ECO:0000256" key="1">
    <source>
        <dbReference type="SAM" id="MobiDB-lite"/>
    </source>
</evidence>
<feature type="region of interest" description="Disordered" evidence="1">
    <location>
        <begin position="92"/>
        <end position="114"/>
    </location>
</feature>
<sequence>MTHPLHDYLGSGDALGRLREHSRRLRGLQVLLERLLPAKLAQACPVANLKDGTLVLLARNGSIAARMRQLLPTLQRQLGEQGTLVSRIEVRVRPTVEAPPPPPRAPRSIGRAGRESLVELEHSLPEDSELRRALSRLVARARDADDVGDE</sequence>
<dbReference type="Proteomes" id="UP000599523">
    <property type="component" value="Unassembled WGS sequence"/>
</dbReference>
<dbReference type="InterPro" id="IPR007922">
    <property type="entry name" value="DciA-like"/>
</dbReference>
<name>A0A972JA55_9RHOO</name>
<reference evidence="2" key="1">
    <citation type="submission" date="2019-12" db="EMBL/GenBank/DDBJ databases">
        <title>Comparative genomics gives insights into the taxonomy of the Azoarcus-Aromatoleum group and reveals separate origins of nif in the plant-associated Azoarcus and non-plant-associated Aromatoleum sub-groups.</title>
        <authorList>
            <person name="Lafos M."/>
            <person name="Maluk M."/>
            <person name="Batista M."/>
            <person name="Junghare M."/>
            <person name="Carmona M."/>
            <person name="Faoro H."/>
            <person name="Cruz L.M."/>
            <person name="Battistoni F."/>
            <person name="De Souza E."/>
            <person name="Pedrosa F."/>
            <person name="Chen W.-M."/>
            <person name="Poole P.S."/>
            <person name="Dixon R.A."/>
            <person name="James E.K."/>
        </authorList>
    </citation>
    <scope>NUCLEOTIDE SEQUENCE</scope>
    <source>
        <strain evidence="2">NSC3</strain>
    </source>
</reference>
<dbReference type="Pfam" id="PF05258">
    <property type="entry name" value="DciA"/>
    <property type="match status" value="1"/>
</dbReference>